<name>A0A7C4XK16_UNCW3</name>
<keyword evidence="1" id="KW-0802">TPR repeat</keyword>
<gene>
    <name evidence="3" type="ORF">ENV60_02135</name>
</gene>
<dbReference type="Gene3D" id="3.30.70.1230">
    <property type="entry name" value="Nucleotide cyclase"/>
    <property type="match status" value="1"/>
</dbReference>
<dbReference type="CDD" id="cd07302">
    <property type="entry name" value="CHD"/>
    <property type="match status" value="1"/>
</dbReference>
<dbReference type="Pfam" id="PF00931">
    <property type="entry name" value="NB-ARC"/>
    <property type="match status" value="1"/>
</dbReference>
<dbReference type="AlphaFoldDB" id="A0A7C4XK16"/>
<accession>A0A7C4XK16</accession>
<dbReference type="PROSITE" id="PS50005">
    <property type="entry name" value="TPR"/>
    <property type="match status" value="2"/>
</dbReference>
<evidence type="ECO:0000259" key="2">
    <source>
        <dbReference type="PROSITE" id="PS50125"/>
    </source>
</evidence>
<feature type="domain" description="Guanylate cyclase" evidence="2">
    <location>
        <begin position="3"/>
        <end position="114"/>
    </location>
</feature>
<reference evidence="3" key="1">
    <citation type="journal article" date="2020" name="mSystems">
        <title>Genome- and Community-Level Interaction Insights into Carbon Utilization and Element Cycling Functions of Hydrothermarchaeota in Hydrothermal Sediment.</title>
        <authorList>
            <person name="Zhou Z."/>
            <person name="Liu Y."/>
            <person name="Xu W."/>
            <person name="Pan J."/>
            <person name="Luo Z.H."/>
            <person name="Li M."/>
        </authorList>
    </citation>
    <scope>NUCLEOTIDE SEQUENCE [LARGE SCALE GENOMIC DNA]</scope>
    <source>
        <strain evidence="3">SpSt-774</strain>
    </source>
</reference>
<proteinExistence type="predicted"/>
<dbReference type="SMART" id="SM00028">
    <property type="entry name" value="TPR"/>
    <property type="match status" value="7"/>
</dbReference>
<dbReference type="GO" id="GO:0035556">
    <property type="term" value="P:intracellular signal transduction"/>
    <property type="evidence" value="ECO:0007669"/>
    <property type="project" value="InterPro"/>
</dbReference>
<dbReference type="GO" id="GO:0009190">
    <property type="term" value="P:cyclic nucleotide biosynthetic process"/>
    <property type="evidence" value="ECO:0007669"/>
    <property type="project" value="InterPro"/>
</dbReference>
<dbReference type="InterPro" id="IPR029787">
    <property type="entry name" value="Nucleotide_cyclase"/>
</dbReference>
<dbReference type="InterPro" id="IPR011990">
    <property type="entry name" value="TPR-like_helical_dom_sf"/>
</dbReference>
<dbReference type="SUPFAM" id="SSF52540">
    <property type="entry name" value="P-loop containing nucleoside triphosphate hydrolases"/>
    <property type="match status" value="1"/>
</dbReference>
<dbReference type="PROSITE" id="PS50125">
    <property type="entry name" value="GUANYLATE_CYCLASE_2"/>
    <property type="match status" value="1"/>
</dbReference>
<sequence length="976" mass="111168">MPVFLFSDIEGSTKKWEQYKEQMPNALALHDEILQRNIIKYGGSIIKHTGDGVFAVFEEGNPIECAISIQKEIADTDWGAIGELRVRIALHAGYAEKRKNDYFGPVINRTARILGVAWGGQILITPEVLNSYSLPANAAVKDLGRHMLKDLGEPQLIYCLLSPELKIQEFPPLRSLSAHPNNLPIQVTPFLGREKELSEIEQLLQIPSCRLLTIIGPGGIGKSRLALQVAADMIESFPDGTFLVPLAPLTSAQFLVSAIADQIKFSFYSRQEPRMQLLGYLAEKQMLLILDNFEHIIEGATIISEILRTAPKVKIIVTSREMLNLQGEYLYQIKGLEYPTGEKVDTGKFGAVQLFLQNARRIKIDFSPSEEEVNYIVRICQIVGGMPLGIELASSWLRILSLTEITKEMERNLDFLSSKMRDIPERQQSLRAVFEYSWKLLNSEEKNLLARLSVFPRKFSRSAAEKIAGATLPLLSSLMDKSLLSRDASGYYEMIGILRQYAEEKLQEIPEQRVRTYNLFNEYYANFIDSAKEELITGTDVESIAEIKKEMDNIRVAWSAIVERGDIRLIEKALAGIFYIYDNNGWLKEGVDTLQRIIDRLTREGRKDLETELIGKVYSRQATFLYQLGFYDRARELLNLSLEIARKNENKEEMGVCINTLGNIAFMLSQYDEAQKMYNAWLEIAQSLNHEKNVAGAYNNLGVISYQLGEYNRAKELFEKSKSIAEKIGYKKGVAFTKSNIALILNETGNYEEAKRIFMEALDFDRQIDDKISIADTLNNLGLVHKALKEIDEAQKTFEESWKIRQEIGDRMGLSVSFSNLGDIAVIRKRYDEALKFFEDARMISRELNDKHSEMVTYLKTGGVYADLKDYTSAKRDYLRVLDFVKEFDYSDIINQIFYRCAVIIDSTSSKRLALELVCFVIASEKKDKELLNLVEELFINLSKGLSKQKVAAIQKKAKITKPEEYIDRITKLFSD</sequence>
<evidence type="ECO:0000313" key="3">
    <source>
        <dbReference type="EMBL" id="HGV97077.1"/>
    </source>
</evidence>
<comment type="caution">
    <text evidence="3">The sequence shown here is derived from an EMBL/GenBank/DDBJ whole genome shotgun (WGS) entry which is preliminary data.</text>
</comment>
<dbReference type="PRINTS" id="PR00364">
    <property type="entry name" value="DISEASERSIST"/>
</dbReference>
<protein>
    <submittedName>
        <fullName evidence="3">Adenylate/guanylate cyclase domain-containing protein</fullName>
    </submittedName>
</protein>
<dbReference type="PANTHER" id="PTHR47691:SF3">
    <property type="entry name" value="HTH-TYPE TRANSCRIPTIONAL REGULATOR RV0890C-RELATED"/>
    <property type="match status" value="1"/>
</dbReference>
<evidence type="ECO:0000256" key="1">
    <source>
        <dbReference type="PROSITE-ProRule" id="PRU00339"/>
    </source>
</evidence>
<dbReference type="SUPFAM" id="SSF55073">
    <property type="entry name" value="Nucleotide cyclase"/>
    <property type="match status" value="1"/>
</dbReference>
<dbReference type="GO" id="GO:0043531">
    <property type="term" value="F:ADP binding"/>
    <property type="evidence" value="ECO:0007669"/>
    <property type="project" value="InterPro"/>
</dbReference>
<feature type="repeat" description="TPR" evidence="1">
    <location>
        <begin position="775"/>
        <end position="808"/>
    </location>
</feature>
<dbReference type="Pfam" id="PF00211">
    <property type="entry name" value="Guanylate_cyc"/>
    <property type="match status" value="1"/>
</dbReference>
<dbReference type="InterPro" id="IPR027417">
    <property type="entry name" value="P-loop_NTPase"/>
</dbReference>
<dbReference type="GO" id="GO:0004016">
    <property type="term" value="F:adenylate cyclase activity"/>
    <property type="evidence" value="ECO:0007669"/>
    <property type="project" value="UniProtKB-ARBA"/>
</dbReference>
<dbReference type="EMBL" id="DTGZ01000041">
    <property type="protein sequence ID" value="HGV97077.1"/>
    <property type="molecule type" value="Genomic_DNA"/>
</dbReference>
<dbReference type="SUPFAM" id="SSF48452">
    <property type="entry name" value="TPR-like"/>
    <property type="match status" value="2"/>
</dbReference>
<dbReference type="InterPro" id="IPR001054">
    <property type="entry name" value="A/G_cyclase"/>
</dbReference>
<dbReference type="InterPro" id="IPR019734">
    <property type="entry name" value="TPR_rpt"/>
</dbReference>
<dbReference type="Gene3D" id="1.25.40.10">
    <property type="entry name" value="Tetratricopeptide repeat domain"/>
    <property type="match status" value="1"/>
</dbReference>
<organism evidence="3">
    <name type="scientific">candidate division WOR-3 bacterium</name>
    <dbReference type="NCBI Taxonomy" id="2052148"/>
    <lineage>
        <taxon>Bacteria</taxon>
        <taxon>Bacteria division WOR-3</taxon>
    </lineage>
</organism>
<dbReference type="PANTHER" id="PTHR47691">
    <property type="entry name" value="REGULATOR-RELATED"/>
    <property type="match status" value="1"/>
</dbReference>
<dbReference type="Pfam" id="PF13424">
    <property type="entry name" value="TPR_12"/>
    <property type="match status" value="3"/>
</dbReference>
<feature type="repeat" description="TPR" evidence="1">
    <location>
        <begin position="695"/>
        <end position="728"/>
    </location>
</feature>
<dbReference type="InterPro" id="IPR002182">
    <property type="entry name" value="NB-ARC"/>
</dbReference>
<dbReference type="Gene3D" id="3.40.50.300">
    <property type="entry name" value="P-loop containing nucleotide triphosphate hydrolases"/>
    <property type="match status" value="1"/>
</dbReference>